<feature type="domain" description="Filamentous haemagglutinin FhaB/tRNA nuclease CdiA-like TPS" evidence="6">
    <location>
        <begin position="197"/>
        <end position="309"/>
    </location>
</feature>
<dbReference type="GO" id="GO:0005576">
    <property type="term" value="C:extracellular region"/>
    <property type="evidence" value="ECO:0007669"/>
    <property type="project" value="UniProtKB-SubCell"/>
</dbReference>
<proteinExistence type="predicted"/>
<organism evidence="7 8">
    <name type="scientific">Vineibacter terrae</name>
    <dbReference type="NCBI Taxonomy" id="2586908"/>
    <lineage>
        <taxon>Bacteria</taxon>
        <taxon>Pseudomonadati</taxon>
        <taxon>Pseudomonadota</taxon>
        <taxon>Alphaproteobacteria</taxon>
        <taxon>Hyphomicrobiales</taxon>
        <taxon>Vineibacter</taxon>
    </lineage>
</organism>
<evidence type="ECO:0000256" key="4">
    <source>
        <dbReference type="SAM" id="MobiDB-lite"/>
    </source>
</evidence>
<name>A0A5C8PMX2_9HYPH</name>
<dbReference type="InterPro" id="IPR012334">
    <property type="entry name" value="Pectin_lyas_fold"/>
</dbReference>
<dbReference type="EMBL" id="VDUZ01000014">
    <property type="protein sequence ID" value="TXL75398.1"/>
    <property type="molecule type" value="Genomic_DNA"/>
</dbReference>
<dbReference type="Pfam" id="PF05860">
    <property type="entry name" value="TPS"/>
    <property type="match status" value="1"/>
</dbReference>
<comment type="caution">
    <text evidence="7">The sequence shown here is derived from an EMBL/GenBank/DDBJ whole genome shotgun (WGS) entry which is preliminary data.</text>
</comment>
<dbReference type="InterPro" id="IPR011050">
    <property type="entry name" value="Pectin_lyase_fold/virulence"/>
</dbReference>
<dbReference type="SUPFAM" id="SSF51126">
    <property type="entry name" value="Pectin lyase-like"/>
    <property type="match status" value="1"/>
</dbReference>
<evidence type="ECO:0000256" key="3">
    <source>
        <dbReference type="ARBA" id="ARBA00022729"/>
    </source>
</evidence>
<accession>A0A5C8PMX2</accession>
<evidence type="ECO:0000256" key="2">
    <source>
        <dbReference type="ARBA" id="ARBA00022525"/>
    </source>
</evidence>
<evidence type="ECO:0000256" key="5">
    <source>
        <dbReference type="SAM" id="Phobius"/>
    </source>
</evidence>
<evidence type="ECO:0000313" key="7">
    <source>
        <dbReference type="EMBL" id="TXL75398.1"/>
    </source>
</evidence>
<evidence type="ECO:0000256" key="1">
    <source>
        <dbReference type="ARBA" id="ARBA00004613"/>
    </source>
</evidence>
<keyword evidence="5" id="KW-1133">Transmembrane helix</keyword>
<dbReference type="InterPro" id="IPR050909">
    <property type="entry name" value="Bact_Autotransporter_VF"/>
</dbReference>
<dbReference type="Proteomes" id="UP000321638">
    <property type="component" value="Unassembled WGS sequence"/>
</dbReference>
<keyword evidence="3" id="KW-0732">Signal</keyword>
<reference evidence="7 8" key="1">
    <citation type="submission" date="2019-06" db="EMBL/GenBank/DDBJ databases">
        <title>New taxonomy in bacterial strain CC-CFT640, isolated from vineyard.</title>
        <authorList>
            <person name="Lin S.-Y."/>
            <person name="Tsai C.-F."/>
            <person name="Young C.-C."/>
        </authorList>
    </citation>
    <scope>NUCLEOTIDE SEQUENCE [LARGE SCALE GENOMIC DNA]</scope>
    <source>
        <strain evidence="7 8">CC-CFT640</strain>
    </source>
</reference>
<dbReference type="NCBIfam" id="TIGR01901">
    <property type="entry name" value="adhes_NPXG"/>
    <property type="match status" value="1"/>
</dbReference>
<dbReference type="SMART" id="SM00912">
    <property type="entry name" value="Haemagg_act"/>
    <property type="match status" value="1"/>
</dbReference>
<evidence type="ECO:0000313" key="8">
    <source>
        <dbReference type="Proteomes" id="UP000321638"/>
    </source>
</evidence>
<keyword evidence="8" id="KW-1185">Reference proteome</keyword>
<evidence type="ECO:0000259" key="6">
    <source>
        <dbReference type="SMART" id="SM00912"/>
    </source>
</evidence>
<feature type="region of interest" description="Disordered" evidence="4">
    <location>
        <begin position="54"/>
        <end position="83"/>
    </location>
</feature>
<dbReference type="InterPro" id="IPR008638">
    <property type="entry name" value="FhaB/CdiA-like_TPS"/>
</dbReference>
<keyword evidence="5" id="KW-0472">Membrane</keyword>
<dbReference type="Gene3D" id="2.160.20.10">
    <property type="entry name" value="Single-stranded right-handed beta-helix, Pectin lyase-like"/>
    <property type="match status" value="1"/>
</dbReference>
<keyword evidence="5" id="KW-0812">Transmembrane</keyword>
<dbReference type="OrthoDB" id="1776524at2"/>
<comment type="subcellular location">
    <subcellularLocation>
        <location evidence="1">Secreted</location>
    </subcellularLocation>
</comment>
<dbReference type="PANTHER" id="PTHR12338:SF8">
    <property type="entry name" value="HEME_HEMOPEXIN-BINDING PROTEIN"/>
    <property type="match status" value="1"/>
</dbReference>
<feature type="transmembrane region" description="Helical" evidence="5">
    <location>
        <begin position="173"/>
        <end position="192"/>
    </location>
</feature>
<protein>
    <submittedName>
        <fullName evidence="7">Filamentous hemagglutinin N-terminal domain-containing protein</fullName>
    </submittedName>
</protein>
<gene>
    <name evidence="7" type="ORF">FHP25_14245</name>
</gene>
<sequence length="2148" mass="208650">MGAIMARQRSETRTNASAAHPSPRGSGERAGPIAKRWEGEGYERSVPVLAAWPERSYPRGEEDATVAASGTRAGAAGEPSPNAVGGGGRAFAYAPSVIPSVARDLPRRAHRAPCRRRSLAGARDDSDVICECPALRGEQRHVHSVALPPGEEDATAVSRAKALPSRARMSRRAHLLAATALSALVGWGVLSFTTPAVAQVPTGGKVVGGSATITTAPTQVTVNQTTSRGVIDWQSFSIGQGSRVDFQQPGASAVTLNRVTGPDPSVIAGQLTANGQIVLVNGAGVFFANGAQVNVGALVASTANISDAKRFMAGGPVTFDVASPNANAGVVNNGSITVRDGGLVGLVGNMAANNGTINARLGRVTIGGAETFTVDLAGDGLINFQLGQPVSRQPTDAQGRKVALASNTGTINADGGVVQMTARAAGSVVDNVVNVGGAIRAQAVSQEGGVLVLGGEGATVNVTGTLDVSGKTVGQRGGQVIATASGGKVNVASTAVIDASGASGGGKVNIGGSYQGKGPVANARDTTVETGARINADATRLGDGGTVIVWSDNATVFGGTISAKGGLKGGDGGFAEVSGKQHLDYHGFTDLRAPLGTVGTLLLDPSDITISAGADANIDTTTTPGTIFSDSATSTLSVTTLQNALTSANVVVDAAAGTNDGAGSITVADPVIIPNGRTLTLNGTDDISINAAISTTVGGNANLVVLTKGGGIFNNDKGSISLGSGTLTLNATGSIALGTAPVTAGVVNFNAGGSVNLANANNAIGTVAAGPSSAGSILGNITIVSKTAMTVGSGGISAGGVVNIKSDGQVLVSGSVSSTSTSGSVTIASTGASATVGSAGSISSATTVDVSAPGQVLVDGSISGAGDVTITAGTATVNGSITSTAGGLVTITSAGQVVVSGTITSPAASGGVDINATGVGAPVSVTSTGNISADQTVSIGASGQIIVAGSIAQTGALGAVNLDADGADANGVGILLQAGSKISSAATKSSLPGVLDPGVVLETTVGSIEQTGGSIIANALRVDSGASVSLASPTNDVNFIAGSAVTSFRYVDADDISLGIGSVFDFGSGSVGFVQGITIGAGSFVDIAANKIAITTVTDTSGIVTGKVGTMFLGEGVVSNPTGSVVFRPLTAGTPMVIGGTTGTTLTEGALTAGIAAGTLRIGSIGRTAGTTLGGATTTGESAAGAITIQGLNLFSSAVGTLVLESGTGSITQAATGSLAVNALATAVVGGGSVVLTNAFNFVNTIAHVARLSDTTLDTQTGTYQFTGNGTVTVGALGSAALPLVGARDSGATAGLPANAAIVTTGGNVSLTSTASDTIVISSPLVAIDAVVTLNSAGPINNTATGVIDVGNGSLIMTADFGGINLSLAPVRAGVVNFNSADGNVLLTNAGNAISTLATTPSTAASSEGVNIIAIGSSVPMTVAGGGITTAGIVLLQSSGLLTVNGNINAGLAAALSGVGGVLQTAGTITSPQVNLSSGAGTSIIQTGGNIIATNLNAIAGDSVQLVSVTNDVANVFGSAGGDFRYVDANAVVLGEAGMGFGITIGAGRYLDISADGISIVAGAKIGAIAGSGGPADNPTGVTVLRPTTAGAPLVIGGTGGTGLTEAALVGSVRTGTLRIGSIGRAAGTLLGGATTAQENAAGAITIQGLDLLTSSFGASAIETLVLESAATGTAIGQTAPLRVGHLATAVLGSGAVELTQDNSVAGLAHIARISDTALGTQSGTFRYVDGTFIPVVTAGGAGTPLIGQRDSGTAPGAPPESAILTTGGDVTLVSRSSGIQFINGLAAVGATVRLSAPGDIFQDATGGVVANALLARAGSVDLSAAAGLNNVRFIAGVASGGSETLGDFRLINASSVTVPAAGVAGDSLVPTVAGVQAAFGSTLELAIATGDITVNAPLYADSGLILLRRVAGATGSEIILNGTSFSGGEVGPPNLVVLDLTGSADLLSGNFAALKTSVTPPQGTSPIAAGPNADGTIVLNNVNAGDTTMYLVGGAGSAVGGSGTFGLLGVYVSHANPIALTGSVRTVDPTAPHSVTAGFTEPFDATTFAGFYVRRIGPPVAVQTFNGCPIGSGICVVDIPPTVQRPPDAPGTAVGTPQDVLVIDFTTDRSPPTPLGLSSMILVNQGNEYFFNIDEERRKQRAARGGQ</sequence>
<feature type="region of interest" description="Disordered" evidence="4">
    <location>
        <begin position="1"/>
        <end position="34"/>
    </location>
</feature>
<keyword evidence="2" id="KW-0964">Secreted</keyword>
<dbReference type="PANTHER" id="PTHR12338">
    <property type="entry name" value="AUTOTRANSPORTER"/>
    <property type="match status" value="1"/>
</dbReference>